<dbReference type="GO" id="GO:0030247">
    <property type="term" value="F:polysaccharide binding"/>
    <property type="evidence" value="ECO:0007669"/>
    <property type="project" value="InterPro"/>
</dbReference>
<dbReference type="InterPro" id="IPR014756">
    <property type="entry name" value="Ig_E-set"/>
</dbReference>
<name>A0A6J4IVI1_9SPHI</name>
<organism evidence="2">
    <name type="scientific">uncultured Cytophagales bacterium</name>
    <dbReference type="NCBI Taxonomy" id="158755"/>
    <lineage>
        <taxon>Bacteria</taxon>
        <taxon>Pseudomonadati</taxon>
        <taxon>Bacteroidota</taxon>
        <taxon>Sphingobacteriia</taxon>
        <taxon>Sphingobacteriales</taxon>
        <taxon>environmental samples</taxon>
    </lineage>
</organism>
<gene>
    <name evidence="2" type="ORF">AVDCRST_MAG56-2492</name>
</gene>
<dbReference type="EMBL" id="CADCTQ010000218">
    <property type="protein sequence ID" value="CAA9260275.1"/>
    <property type="molecule type" value="Genomic_DNA"/>
</dbReference>
<dbReference type="InterPro" id="IPR013783">
    <property type="entry name" value="Ig-like_fold"/>
</dbReference>
<proteinExistence type="predicted"/>
<dbReference type="Pfam" id="PF18329">
    <property type="entry name" value="SGBP_B_XBD"/>
    <property type="match status" value="1"/>
</dbReference>
<dbReference type="AlphaFoldDB" id="A0A6J4IVI1"/>
<evidence type="ECO:0000313" key="2">
    <source>
        <dbReference type="EMBL" id="CAA9260275.1"/>
    </source>
</evidence>
<reference evidence="2" key="1">
    <citation type="submission" date="2020-02" db="EMBL/GenBank/DDBJ databases">
        <authorList>
            <person name="Meier V. D."/>
        </authorList>
    </citation>
    <scope>NUCLEOTIDE SEQUENCE</scope>
    <source>
        <strain evidence="2">AVDCRST_MAG56</strain>
    </source>
</reference>
<protein>
    <recommendedName>
        <fullName evidence="1">Surface glycan-binding protein B xyloglucan binding domain-containing protein</fullName>
    </recommendedName>
</protein>
<feature type="domain" description="Surface glycan-binding protein B xyloglucan binding" evidence="1">
    <location>
        <begin position="219"/>
        <end position="414"/>
    </location>
</feature>
<evidence type="ECO:0000259" key="1">
    <source>
        <dbReference type="Pfam" id="PF18329"/>
    </source>
</evidence>
<dbReference type="SUPFAM" id="SSF81296">
    <property type="entry name" value="E set domains"/>
    <property type="match status" value="1"/>
</dbReference>
<sequence length="419" mass="45471">MQQYTLSGSRIHHFLFFLLLGGLALLSSCREDEDTGAAPVIERVRFTDPATADSSFTKATLGSTLAIVGKNLASAQYVLLNNYKIAVNPVFATDNHLIVPVLDSVPTVAQDPNVPNELTVVNRYGQATYKFQVLPPAPVVEQVGNQFVKAGETVTLFGKYFFFVEEVTFPGGVTVTDFTTNANGTALTVKVPEGFDPTKGDVIVTTQSGSSMPGRTSRFYAGEGIVSNFDDIFPWGWGLDKDKNVTTVTPGGVIQPLDNKFALINMSLPENYGWSNDKVINLVDWGGNQTYPTTPADKYNPEAPIANFDARMEVAVVTQSSLAGVQLQVFYQNKDNVEMTANVDLKNFIRSTDGKWYTVSVPLSSLANGNVKLAKYGDILTGNKDSQHHFRVVIVNTTPAAVPAIIAIDNVRVVNAVMQ</sequence>
<dbReference type="Gene3D" id="2.60.40.10">
    <property type="entry name" value="Immunoglobulins"/>
    <property type="match status" value="2"/>
</dbReference>
<accession>A0A6J4IVI1</accession>
<dbReference type="InterPro" id="IPR040475">
    <property type="entry name" value="SGBP_B_XBD"/>
</dbReference>